<proteinExistence type="predicted"/>
<feature type="non-terminal residue" evidence="1">
    <location>
        <position position="1"/>
    </location>
</feature>
<evidence type="ECO:0000313" key="1">
    <source>
        <dbReference type="EMBL" id="CAF4292506.1"/>
    </source>
</evidence>
<sequence length="111" mass="13199">MICNAEIENDRRRIILSSIVRIYNHTKLPLLILNTDPMNPKKYNRLARIDVNKDYHVPIDLLYTNTSIFMTVDEDEQVKNFFSFDWKKEILTETKLKLKNGKQADFIVRVL</sequence>
<organism evidence="1 2">
    <name type="scientific">Rotaria sordida</name>
    <dbReference type="NCBI Taxonomy" id="392033"/>
    <lineage>
        <taxon>Eukaryota</taxon>
        <taxon>Metazoa</taxon>
        <taxon>Spiralia</taxon>
        <taxon>Gnathifera</taxon>
        <taxon>Rotifera</taxon>
        <taxon>Eurotatoria</taxon>
        <taxon>Bdelloidea</taxon>
        <taxon>Philodinida</taxon>
        <taxon>Philodinidae</taxon>
        <taxon>Rotaria</taxon>
    </lineage>
</organism>
<accession>A0A820HC88</accession>
<reference evidence="1" key="1">
    <citation type="submission" date="2021-02" db="EMBL/GenBank/DDBJ databases">
        <authorList>
            <person name="Nowell W R."/>
        </authorList>
    </citation>
    <scope>NUCLEOTIDE SEQUENCE</scope>
</reference>
<dbReference type="AlphaFoldDB" id="A0A820HC88"/>
<comment type="caution">
    <text evidence="1">The sequence shown here is derived from an EMBL/GenBank/DDBJ whole genome shotgun (WGS) entry which is preliminary data.</text>
</comment>
<evidence type="ECO:0000313" key="2">
    <source>
        <dbReference type="Proteomes" id="UP000663823"/>
    </source>
</evidence>
<name>A0A820HC88_9BILA</name>
<dbReference type="Proteomes" id="UP000663823">
    <property type="component" value="Unassembled WGS sequence"/>
</dbReference>
<protein>
    <submittedName>
        <fullName evidence="1">Uncharacterized protein</fullName>
    </submittedName>
</protein>
<dbReference type="EMBL" id="CAJOAX010044510">
    <property type="protein sequence ID" value="CAF4292506.1"/>
    <property type="molecule type" value="Genomic_DNA"/>
</dbReference>
<gene>
    <name evidence="1" type="ORF">OTI717_LOCUS41773</name>
</gene>